<dbReference type="Proteomes" id="UP000011910">
    <property type="component" value="Unassembled WGS sequence"/>
</dbReference>
<dbReference type="RefSeq" id="WP_009194264.1">
    <property type="nucleotide sequence ID" value="NZ_AODQ01000013.1"/>
</dbReference>
<gene>
    <name evidence="1" type="ORF">ADICEAN_00862</name>
</gene>
<keyword evidence="2" id="KW-1185">Reference proteome</keyword>
<sequence>MVYVLICSALIAASVGGMYAYFRKPKPAKAAKQPIKFEEALIDFTPKKGYLPMFGRNHRLT</sequence>
<evidence type="ECO:0000313" key="2">
    <source>
        <dbReference type="Proteomes" id="UP000011910"/>
    </source>
</evidence>
<proteinExistence type="predicted"/>
<dbReference type="EMBL" id="AODQ01000013">
    <property type="protein sequence ID" value="EMR03991.1"/>
    <property type="molecule type" value="Genomic_DNA"/>
</dbReference>
<comment type="caution">
    <text evidence="1">The sequence shown here is derived from an EMBL/GenBank/DDBJ whole genome shotgun (WGS) entry which is preliminary data.</text>
</comment>
<protein>
    <submittedName>
        <fullName evidence="1">Uncharacterized protein</fullName>
    </submittedName>
</protein>
<organism evidence="1 2">
    <name type="scientific">Cesiribacter andamanensis AMV16</name>
    <dbReference type="NCBI Taxonomy" id="1279009"/>
    <lineage>
        <taxon>Bacteria</taxon>
        <taxon>Pseudomonadati</taxon>
        <taxon>Bacteroidota</taxon>
        <taxon>Cytophagia</taxon>
        <taxon>Cytophagales</taxon>
        <taxon>Cesiribacteraceae</taxon>
        <taxon>Cesiribacter</taxon>
    </lineage>
</organism>
<reference evidence="1 2" key="1">
    <citation type="journal article" date="2013" name="Genome Announc.">
        <title>Draft Genome Sequence of Cesiribacter andamanensis Strain AMV16T, Isolated from a Soil Sample from a Mud Volcano in the Andaman Islands, India.</title>
        <authorList>
            <person name="Shivaji S."/>
            <person name="Ara S."/>
            <person name="Begum Z."/>
            <person name="Srinivas T.N."/>
            <person name="Singh A."/>
            <person name="Kumar Pinnaka A."/>
        </authorList>
    </citation>
    <scope>NUCLEOTIDE SEQUENCE [LARGE SCALE GENOMIC DNA]</scope>
    <source>
        <strain evidence="1 2">AMV16</strain>
    </source>
</reference>
<dbReference type="AlphaFoldDB" id="M7N9V7"/>
<evidence type="ECO:0000313" key="1">
    <source>
        <dbReference type="EMBL" id="EMR03991.1"/>
    </source>
</evidence>
<accession>M7N9V7</accession>
<name>M7N9V7_9BACT</name>